<accession>A0A6G1KD57</accession>
<evidence type="ECO:0000313" key="2">
    <source>
        <dbReference type="Proteomes" id="UP000799428"/>
    </source>
</evidence>
<protein>
    <submittedName>
        <fullName evidence="1">Uncharacterized protein</fullName>
    </submittedName>
</protein>
<dbReference type="EMBL" id="MU005768">
    <property type="protein sequence ID" value="KAF2710816.1"/>
    <property type="molecule type" value="Genomic_DNA"/>
</dbReference>
<sequence length="175" mass="19509">MSLLAQTYPGPSLTEQAFATHLKLEPDSWGLLSVLQKRQISQQSCHLIEHRNPWIYAKGKGCGMPNAIRWLPPHLGHLFRLRGGLSLVAHDSEVIGLARIVERKWWNLSLRDAGSSPVALHCSFFAYDYVDLAVADSDVVSEGVQLLRGIPFQQQFAHTNLLALLLSIDSFPVTQ</sequence>
<proteinExistence type="predicted"/>
<gene>
    <name evidence="1" type="ORF">K504DRAFT_453868</name>
</gene>
<reference evidence="1" key="1">
    <citation type="journal article" date="2020" name="Stud. Mycol.">
        <title>101 Dothideomycetes genomes: a test case for predicting lifestyles and emergence of pathogens.</title>
        <authorList>
            <person name="Haridas S."/>
            <person name="Albert R."/>
            <person name="Binder M."/>
            <person name="Bloem J."/>
            <person name="Labutti K."/>
            <person name="Salamov A."/>
            <person name="Andreopoulos B."/>
            <person name="Baker S."/>
            <person name="Barry K."/>
            <person name="Bills G."/>
            <person name="Bluhm B."/>
            <person name="Cannon C."/>
            <person name="Castanera R."/>
            <person name="Culley D."/>
            <person name="Daum C."/>
            <person name="Ezra D."/>
            <person name="Gonzalez J."/>
            <person name="Henrissat B."/>
            <person name="Kuo A."/>
            <person name="Liang C."/>
            <person name="Lipzen A."/>
            <person name="Lutzoni F."/>
            <person name="Magnuson J."/>
            <person name="Mondo S."/>
            <person name="Nolan M."/>
            <person name="Ohm R."/>
            <person name="Pangilinan J."/>
            <person name="Park H.-J."/>
            <person name="Ramirez L."/>
            <person name="Alfaro M."/>
            <person name="Sun H."/>
            <person name="Tritt A."/>
            <person name="Yoshinaga Y."/>
            <person name="Zwiers L.-H."/>
            <person name="Turgeon B."/>
            <person name="Goodwin S."/>
            <person name="Spatafora J."/>
            <person name="Crous P."/>
            <person name="Grigoriev I."/>
        </authorList>
    </citation>
    <scope>NUCLEOTIDE SEQUENCE</scope>
    <source>
        <strain evidence="1">CBS 279.74</strain>
    </source>
</reference>
<organism evidence="1 2">
    <name type="scientific">Pleomassaria siparia CBS 279.74</name>
    <dbReference type="NCBI Taxonomy" id="1314801"/>
    <lineage>
        <taxon>Eukaryota</taxon>
        <taxon>Fungi</taxon>
        <taxon>Dikarya</taxon>
        <taxon>Ascomycota</taxon>
        <taxon>Pezizomycotina</taxon>
        <taxon>Dothideomycetes</taxon>
        <taxon>Pleosporomycetidae</taxon>
        <taxon>Pleosporales</taxon>
        <taxon>Pleomassariaceae</taxon>
        <taxon>Pleomassaria</taxon>
    </lineage>
</organism>
<name>A0A6G1KD57_9PLEO</name>
<keyword evidence="2" id="KW-1185">Reference proteome</keyword>
<dbReference type="AlphaFoldDB" id="A0A6G1KD57"/>
<evidence type="ECO:0000313" key="1">
    <source>
        <dbReference type="EMBL" id="KAF2710816.1"/>
    </source>
</evidence>
<dbReference type="Proteomes" id="UP000799428">
    <property type="component" value="Unassembled WGS sequence"/>
</dbReference>